<evidence type="ECO:0000256" key="3">
    <source>
        <dbReference type="ARBA" id="ARBA00022679"/>
    </source>
</evidence>
<dbReference type="GO" id="GO:0016757">
    <property type="term" value="F:glycosyltransferase activity"/>
    <property type="evidence" value="ECO:0007669"/>
    <property type="project" value="UniProtKB-KW"/>
</dbReference>
<dbReference type="AlphaFoldDB" id="A0A9P6KDJ4"/>
<feature type="compositionally biased region" description="Polar residues" evidence="4">
    <location>
        <begin position="95"/>
        <end position="105"/>
    </location>
</feature>
<evidence type="ECO:0000313" key="6">
    <source>
        <dbReference type="Proteomes" id="UP000780801"/>
    </source>
</evidence>
<feature type="compositionally biased region" description="Low complexity" evidence="4">
    <location>
        <begin position="31"/>
        <end position="45"/>
    </location>
</feature>
<dbReference type="OrthoDB" id="205108at2759"/>
<feature type="region of interest" description="Disordered" evidence="4">
    <location>
        <begin position="31"/>
        <end position="105"/>
    </location>
</feature>
<evidence type="ECO:0000256" key="1">
    <source>
        <dbReference type="ARBA" id="ARBA00005664"/>
    </source>
</evidence>
<name>A0A9P6KDJ4_9FUNG</name>
<dbReference type="PANTHER" id="PTHR31306:SF4">
    <property type="entry name" value="ALPHA-1,2-GALACTOSYLTRANSFERASE"/>
    <property type="match status" value="1"/>
</dbReference>
<comment type="caution">
    <text evidence="5">The sequence shown here is derived from an EMBL/GenBank/DDBJ whole genome shotgun (WGS) entry which is preliminary data.</text>
</comment>
<dbReference type="InterPro" id="IPR029044">
    <property type="entry name" value="Nucleotide-diphossugar_trans"/>
</dbReference>
<dbReference type="Gene3D" id="3.90.550.10">
    <property type="entry name" value="Spore Coat Polysaccharide Biosynthesis Protein SpsA, Chain A"/>
    <property type="match status" value="1"/>
</dbReference>
<dbReference type="GO" id="GO:0000139">
    <property type="term" value="C:Golgi membrane"/>
    <property type="evidence" value="ECO:0007669"/>
    <property type="project" value="TreeGrafter"/>
</dbReference>
<dbReference type="Pfam" id="PF05637">
    <property type="entry name" value="Glyco_transf_34"/>
    <property type="match status" value="1"/>
</dbReference>
<evidence type="ECO:0000256" key="2">
    <source>
        <dbReference type="ARBA" id="ARBA00022676"/>
    </source>
</evidence>
<dbReference type="PANTHER" id="PTHR31306">
    <property type="entry name" value="ALPHA-1,6-MANNOSYLTRANSFERASE MNN11-RELATED"/>
    <property type="match status" value="1"/>
</dbReference>
<evidence type="ECO:0000313" key="5">
    <source>
        <dbReference type="EMBL" id="KAF9580898.1"/>
    </source>
</evidence>
<evidence type="ECO:0000256" key="4">
    <source>
        <dbReference type="SAM" id="MobiDB-lite"/>
    </source>
</evidence>
<keyword evidence="2" id="KW-0328">Glycosyltransferase</keyword>
<dbReference type="EMBL" id="JAABOA010001784">
    <property type="protein sequence ID" value="KAF9580898.1"/>
    <property type="molecule type" value="Genomic_DNA"/>
</dbReference>
<gene>
    <name evidence="5" type="ORF">BGW38_002271</name>
</gene>
<accession>A0A9P6KDJ4</accession>
<dbReference type="GO" id="GO:0006487">
    <property type="term" value="P:protein N-linked glycosylation"/>
    <property type="evidence" value="ECO:0007669"/>
    <property type="project" value="TreeGrafter"/>
</dbReference>
<keyword evidence="6" id="KW-1185">Reference proteome</keyword>
<dbReference type="Proteomes" id="UP000780801">
    <property type="component" value="Unassembled WGS sequence"/>
</dbReference>
<dbReference type="InterPro" id="IPR008630">
    <property type="entry name" value="Glyco_trans_34"/>
</dbReference>
<keyword evidence="3" id="KW-0808">Transferase</keyword>
<organism evidence="5 6">
    <name type="scientific">Lunasporangiospora selenospora</name>
    <dbReference type="NCBI Taxonomy" id="979761"/>
    <lineage>
        <taxon>Eukaryota</taxon>
        <taxon>Fungi</taxon>
        <taxon>Fungi incertae sedis</taxon>
        <taxon>Mucoromycota</taxon>
        <taxon>Mortierellomycotina</taxon>
        <taxon>Mortierellomycetes</taxon>
        <taxon>Mortierellales</taxon>
        <taxon>Mortierellaceae</taxon>
        <taxon>Lunasporangiospora</taxon>
    </lineage>
</organism>
<sequence length="590" mass="67543">MSIQAKKLYWITAAAFLLVVVLSYHKTTYSQEQDPKSPQQQQRLPQQPPPSPIVSIGNNHDKVEDKDPKDIINNDNSVEEDEEDEDENDEDDQINPGQVTPSTQLPNISRKYDTLIMIPSSWTQMRNRQWIRETIFGIKNNLEPCKKYDGRIIYKFYIHGRSTWIKSRYHSAEYMQGLVRELHGEFTEYDDYIFTNQTVTDAHTLWENALSWAVDTFIPQEDIEVNKVLIFNSTTIANLPKMEAAVKEEDAQRGFIYTWGERASFAAMMSYPVLQQILKDKALIRENNANLDLIEGVIQYYSSPAPTFTVVSEQGQLWKSDLDLVQATSLAIGQVYQQEDWMPIVQKLALQPTSACAPDLERKKNIAVLTSSYNYVNMCMTDASLPAAENKRAYAKKKGYDFVARGAEFAQEEDGLRGRQVVWGKIGAIQKTLPYYEWLFWMDMDAVIADSDVDLRAIIEEAEKQKGPEKGEISLIVARPVRDKMLNAGVMLIKNTGWSRRFLDEVQTRSDWFKRSSFEQAAIWEVMNEAKWSSQVYLFDGNDHIFNTFPKNYKVGDFVVHFAPDGCPAVPVLEALRRIKDGESLLGVGV</sequence>
<comment type="similarity">
    <text evidence="1">Belongs to the glycosyltransferase 34 family.</text>
</comment>
<proteinExistence type="inferred from homology"/>
<protein>
    <recommendedName>
        <fullName evidence="7">Galactosyl transferase GMA12/MNN10 family protein</fullName>
    </recommendedName>
</protein>
<reference evidence="5" key="1">
    <citation type="journal article" date="2020" name="Fungal Divers.">
        <title>Resolving the Mortierellaceae phylogeny through synthesis of multi-gene phylogenetics and phylogenomics.</title>
        <authorList>
            <person name="Vandepol N."/>
            <person name="Liber J."/>
            <person name="Desiro A."/>
            <person name="Na H."/>
            <person name="Kennedy M."/>
            <person name="Barry K."/>
            <person name="Grigoriev I.V."/>
            <person name="Miller A.N."/>
            <person name="O'Donnell K."/>
            <person name="Stajich J.E."/>
            <person name="Bonito G."/>
        </authorList>
    </citation>
    <scope>NUCLEOTIDE SEQUENCE</scope>
    <source>
        <strain evidence="5">KOD1015</strain>
    </source>
</reference>
<feature type="compositionally biased region" description="Basic and acidic residues" evidence="4">
    <location>
        <begin position="59"/>
        <end position="72"/>
    </location>
</feature>
<feature type="compositionally biased region" description="Acidic residues" evidence="4">
    <location>
        <begin position="77"/>
        <end position="93"/>
    </location>
</feature>
<evidence type="ECO:0008006" key="7">
    <source>
        <dbReference type="Google" id="ProtNLM"/>
    </source>
</evidence>